<dbReference type="SUPFAM" id="SSF46689">
    <property type="entry name" value="Homeodomain-like"/>
    <property type="match status" value="1"/>
</dbReference>
<sequence length="203" mass="21525">MPSVGRPRAFDMENVLEAAMRLFWEQGYEATSLTQLRAATGLSSASLYGTFGSKEGLFERVVEHYTKGPGGVTDIVADESLAPREAIAGLLHGSIDMQADSDHPVGCLIALSGTTRAPGEDQAGVRAAVASRRETDRVRVKACVERGIAAGELDADTDVDGMTAMIHTFLLGLSTQLRDGVPAATLHAAVDALLSRWGRTARE</sequence>
<feature type="domain" description="HTH tetR-type" evidence="5">
    <location>
        <begin position="9"/>
        <end position="69"/>
    </location>
</feature>
<dbReference type="Gene3D" id="1.10.357.10">
    <property type="entry name" value="Tetracycline Repressor, domain 2"/>
    <property type="match status" value="1"/>
</dbReference>
<evidence type="ECO:0000256" key="3">
    <source>
        <dbReference type="ARBA" id="ARBA00023163"/>
    </source>
</evidence>
<evidence type="ECO:0000256" key="2">
    <source>
        <dbReference type="ARBA" id="ARBA00023125"/>
    </source>
</evidence>
<evidence type="ECO:0000256" key="4">
    <source>
        <dbReference type="PROSITE-ProRule" id="PRU00335"/>
    </source>
</evidence>
<comment type="caution">
    <text evidence="6">The sequence shown here is derived from an EMBL/GenBank/DDBJ whole genome shotgun (WGS) entry which is preliminary data.</text>
</comment>
<dbReference type="Gene3D" id="1.10.10.60">
    <property type="entry name" value="Homeodomain-like"/>
    <property type="match status" value="1"/>
</dbReference>
<keyword evidence="7" id="KW-1185">Reference proteome</keyword>
<evidence type="ECO:0000313" key="6">
    <source>
        <dbReference type="EMBL" id="KOG61472.1"/>
    </source>
</evidence>
<gene>
    <name evidence="6" type="ORF">ADK38_42365</name>
</gene>
<dbReference type="Pfam" id="PF16925">
    <property type="entry name" value="TetR_C_13"/>
    <property type="match status" value="1"/>
</dbReference>
<dbReference type="RefSeq" id="WP_030874075.1">
    <property type="nucleotide sequence ID" value="NZ_JBIRHZ010000007.1"/>
</dbReference>
<dbReference type="PANTHER" id="PTHR47506">
    <property type="entry name" value="TRANSCRIPTIONAL REGULATORY PROTEIN"/>
    <property type="match status" value="1"/>
</dbReference>
<dbReference type="InterPro" id="IPR036271">
    <property type="entry name" value="Tet_transcr_reg_TetR-rel_C_sf"/>
</dbReference>
<proteinExistence type="predicted"/>
<organism evidence="6 7">
    <name type="scientific">Streptomyces varsoviensis</name>
    <dbReference type="NCBI Taxonomy" id="67373"/>
    <lineage>
        <taxon>Bacteria</taxon>
        <taxon>Bacillati</taxon>
        <taxon>Actinomycetota</taxon>
        <taxon>Actinomycetes</taxon>
        <taxon>Kitasatosporales</taxon>
        <taxon>Streptomycetaceae</taxon>
        <taxon>Streptomyces</taxon>
    </lineage>
</organism>
<dbReference type="Proteomes" id="UP000037020">
    <property type="component" value="Unassembled WGS sequence"/>
</dbReference>
<keyword evidence="1" id="KW-0805">Transcription regulation</keyword>
<keyword evidence="2 4" id="KW-0238">DNA-binding</keyword>
<feature type="DNA-binding region" description="H-T-H motif" evidence="4">
    <location>
        <begin position="32"/>
        <end position="51"/>
    </location>
</feature>
<dbReference type="InterPro" id="IPR001647">
    <property type="entry name" value="HTH_TetR"/>
</dbReference>
<dbReference type="PANTHER" id="PTHR47506:SF1">
    <property type="entry name" value="HTH-TYPE TRANSCRIPTIONAL REGULATOR YJDC"/>
    <property type="match status" value="1"/>
</dbReference>
<dbReference type="PRINTS" id="PR00455">
    <property type="entry name" value="HTHTETR"/>
</dbReference>
<dbReference type="PROSITE" id="PS50977">
    <property type="entry name" value="HTH_TETR_2"/>
    <property type="match status" value="1"/>
</dbReference>
<dbReference type="Pfam" id="PF00440">
    <property type="entry name" value="TetR_N"/>
    <property type="match status" value="1"/>
</dbReference>
<reference evidence="6 7" key="1">
    <citation type="submission" date="2015-07" db="EMBL/GenBank/DDBJ databases">
        <authorList>
            <person name="Ju K.-S."/>
            <person name="Doroghazi J.R."/>
            <person name="Metcalf W.W."/>
        </authorList>
    </citation>
    <scope>NUCLEOTIDE SEQUENCE [LARGE SCALE GENOMIC DNA]</scope>
    <source>
        <strain evidence="6 7">NRRL B-3589</strain>
    </source>
</reference>
<dbReference type="SUPFAM" id="SSF48498">
    <property type="entry name" value="Tetracyclin repressor-like, C-terminal domain"/>
    <property type="match status" value="1"/>
</dbReference>
<evidence type="ECO:0000256" key="1">
    <source>
        <dbReference type="ARBA" id="ARBA00023015"/>
    </source>
</evidence>
<dbReference type="InterPro" id="IPR011075">
    <property type="entry name" value="TetR_C"/>
</dbReference>
<accession>A0ABR5ITD7</accession>
<protein>
    <submittedName>
        <fullName evidence="6">Transcriptional regulator</fullName>
    </submittedName>
</protein>
<dbReference type="EMBL" id="LGUT01004112">
    <property type="protein sequence ID" value="KOG61472.1"/>
    <property type="molecule type" value="Genomic_DNA"/>
</dbReference>
<evidence type="ECO:0000313" key="7">
    <source>
        <dbReference type="Proteomes" id="UP000037020"/>
    </source>
</evidence>
<dbReference type="InterPro" id="IPR009057">
    <property type="entry name" value="Homeodomain-like_sf"/>
</dbReference>
<name>A0ABR5ITD7_9ACTN</name>
<evidence type="ECO:0000259" key="5">
    <source>
        <dbReference type="PROSITE" id="PS50977"/>
    </source>
</evidence>
<keyword evidence="3" id="KW-0804">Transcription</keyword>